<dbReference type="NCBIfam" id="NF005214">
    <property type="entry name" value="PRK06701.1"/>
    <property type="match status" value="1"/>
</dbReference>
<dbReference type="PRINTS" id="PR00080">
    <property type="entry name" value="SDRFAMILY"/>
</dbReference>
<sequence>METKNSEQFPKGFPKQHQNRQPGKESEMKPEPIYELEGYNDLGKKLLDKVAIITGGDSGIGRAVAIAFAKEGAKIVLVHLKENDDANKTREIIEKKGAECILLNGDIGSEEFCKQIVKTTIDKYKTIDILINNSGEQHEQKNLEDITTEQIRKTFNTNFFGAFFLTREAMPHLKQGASIINTTSVVAYRGSKTLIDYSCTKGALTTFTRSLAINLADKGIRVNAVAPGPIWTPLIVSSFDETKVSQFGSDTPLKRAGQPVEIAQAYVFLASRDSSYITGETIHVNGGDMVNC</sequence>
<dbReference type="InterPro" id="IPR036291">
    <property type="entry name" value="NAD(P)-bd_dom_sf"/>
</dbReference>
<dbReference type="EMBL" id="FQZB01000013">
    <property type="protein sequence ID" value="SHK09310.1"/>
    <property type="molecule type" value="Genomic_DNA"/>
</dbReference>
<dbReference type="AlphaFoldDB" id="A0A1M6PN43"/>
<dbReference type="Gene3D" id="3.40.50.720">
    <property type="entry name" value="NAD(P)-binding Rossmann-like Domain"/>
    <property type="match status" value="1"/>
</dbReference>
<evidence type="ECO:0000313" key="5">
    <source>
        <dbReference type="Proteomes" id="UP000184310"/>
    </source>
</evidence>
<name>A0A1M6PN43_9CLOT</name>
<dbReference type="OrthoDB" id="9803333at2"/>
<gene>
    <name evidence="4" type="ORF">SAMN02745163_03206</name>
</gene>
<dbReference type="STRING" id="1121302.SAMN02745163_03206"/>
<dbReference type="SUPFAM" id="SSF51735">
    <property type="entry name" value="NAD(P)-binding Rossmann-fold domains"/>
    <property type="match status" value="1"/>
</dbReference>
<organism evidence="4 5">
    <name type="scientific">Clostridium cavendishii DSM 21758</name>
    <dbReference type="NCBI Taxonomy" id="1121302"/>
    <lineage>
        <taxon>Bacteria</taxon>
        <taxon>Bacillati</taxon>
        <taxon>Bacillota</taxon>
        <taxon>Clostridia</taxon>
        <taxon>Eubacteriales</taxon>
        <taxon>Clostridiaceae</taxon>
        <taxon>Clostridium</taxon>
    </lineage>
</organism>
<evidence type="ECO:0000256" key="3">
    <source>
        <dbReference type="SAM" id="MobiDB-lite"/>
    </source>
</evidence>
<dbReference type="InterPro" id="IPR020904">
    <property type="entry name" value="Sc_DH/Rdtase_CS"/>
</dbReference>
<dbReference type="NCBIfam" id="NF005559">
    <property type="entry name" value="PRK07231.1"/>
    <property type="match status" value="1"/>
</dbReference>
<dbReference type="GO" id="GO:0008206">
    <property type="term" value="P:bile acid metabolic process"/>
    <property type="evidence" value="ECO:0007669"/>
    <property type="project" value="UniProtKB-ARBA"/>
</dbReference>
<protein>
    <submittedName>
        <fullName evidence="4">NAD(P)-dependent dehydrogenase, short-chain alcohol dehydrogenase family</fullName>
    </submittedName>
</protein>
<dbReference type="PANTHER" id="PTHR48107">
    <property type="entry name" value="NADPH-DEPENDENT ALDEHYDE REDUCTASE-LIKE PROTEIN, CHLOROPLASTIC-RELATED"/>
    <property type="match status" value="1"/>
</dbReference>
<evidence type="ECO:0000313" key="4">
    <source>
        <dbReference type="EMBL" id="SHK09310.1"/>
    </source>
</evidence>
<keyword evidence="5" id="KW-1185">Reference proteome</keyword>
<reference evidence="4 5" key="1">
    <citation type="submission" date="2016-11" db="EMBL/GenBank/DDBJ databases">
        <authorList>
            <person name="Jaros S."/>
            <person name="Januszkiewicz K."/>
            <person name="Wedrychowicz H."/>
        </authorList>
    </citation>
    <scope>NUCLEOTIDE SEQUENCE [LARGE SCALE GENOMIC DNA]</scope>
    <source>
        <strain evidence="4 5">DSM 21758</strain>
    </source>
</reference>
<dbReference type="RefSeq" id="WP_072990057.1">
    <property type="nucleotide sequence ID" value="NZ_FQZB01000013.1"/>
</dbReference>
<dbReference type="GO" id="GO:0016614">
    <property type="term" value="F:oxidoreductase activity, acting on CH-OH group of donors"/>
    <property type="evidence" value="ECO:0007669"/>
    <property type="project" value="UniProtKB-ARBA"/>
</dbReference>
<dbReference type="PROSITE" id="PS00061">
    <property type="entry name" value="ADH_SHORT"/>
    <property type="match status" value="1"/>
</dbReference>
<evidence type="ECO:0000256" key="1">
    <source>
        <dbReference type="ARBA" id="ARBA00006484"/>
    </source>
</evidence>
<dbReference type="FunFam" id="3.40.50.720:FF:000084">
    <property type="entry name" value="Short-chain dehydrogenase reductase"/>
    <property type="match status" value="1"/>
</dbReference>
<comment type="similarity">
    <text evidence="1">Belongs to the short-chain dehydrogenases/reductases (SDR) family.</text>
</comment>
<dbReference type="Proteomes" id="UP000184310">
    <property type="component" value="Unassembled WGS sequence"/>
</dbReference>
<proteinExistence type="inferred from homology"/>
<dbReference type="InterPro" id="IPR002347">
    <property type="entry name" value="SDR_fam"/>
</dbReference>
<evidence type="ECO:0000256" key="2">
    <source>
        <dbReference type="ARBA" id="ARBA00023002"/>
    </source>
</evidence>
<accession>A0A1M6PN43</accession>
<dbReference type="Pfam" id="PF13561">
    <property type="entry name" value="adh_short_C2"/>
    <property type="match status" value="1"/>
</dbReference>
<feature type="compositionally biased region" description="Basic and acidic residues" evidence="3">
    <location>
        <begin position="22"/>
        <end position="32"/>
    </location>
</feature>
<dbReference type="PANTHER" id="PTHR48107:SF16">
    <property type="entry name" value="NADPH-DEPENDENT ALDEHYDE REDUCTASE 1, CHLOROPLASTIC"/>
    <property type="match status" value="1"/>
</dbReference>
<dbReference type="PRINTS" id="PR00081">
    <property type="entry name" value="GDHRDH"/>
</dbReference>
<keyword evidence="2" id="KW-0560">Oxidoreductase</keyword>
<dbReference type="CDD" id="cd05355">
    <property type="entry name" value="SDR_c1"/>
    <property type="match status" value="1"/>
</dbReference>
<feature type="region of interest" description="Disordered" evidence="3">
    <location>
        <begin position="1"/>
        <end position="32"/>
    </location>
</feature>